<dbReference type="HAMAP" id="MF_01844">
    <property type="entry name" value="NhaA"/>
    <property type="match status" value="1"/>
</dbReference>
<feature type="transmembrane region" description="Helical" evidence="12">
    <location>
        <begin position="112"/>
        <end position="133"/>
    </location>
</feature>
<keyword evidence="15" id="KW-1185">Reference proteome</keyword>
<keyword evidence="6 12" id="KW-0812">Transmembrane</keyword>
<feature type="transmembrane region" description="Helical" evidence="12">
    <location>
        <begin position="80"/>
        <end position="97"/>
    </location>
</feature>
<feature type="transmembrane region" description="Helical" evidence="12">
    <location>
        <begin position="139"/>
        <end position="161"/>
    </location>
</feature>
<evidence type="ECO:0000256" key="7">
    <source>
        <dbReference type="ARBA" id="ARBA00022989"/>
    </source>
</evidence>
<evidence type="ECO:0000256" key="4">
    <source>
        <dbReference type="ARBA" id="ARBA00022449"/>
    </source>
</evidence>
<evidence type="ECO:0000256" key="12">
    <source>
        <dbReference type="HAMAP-Rule" id="MF_01844"/>
    </source>
</evidence>
<evidence type="ECO:0000256" key="10">
    <source>
        <dbReference type="ARBA" id="ARBA00023136"/>
    </source>
</evidence>
<evidence type="ECO:0000256" key="5">
    <source>
        <dbReference type="ARBA" id="ARBA00022475"/>
    </source>
</evidence>
<accession>A0A0B2A6I5</accession>
<dbReference type="InterPro" id="IPR012336">
    <property type="entry name" value="Thioredoxin-like_fold"/>
</dbReference>
<feature type="domain" description="Thioredoxin" evidence="13">
    <location>
        <begin position="440"/>
        <end position="623"/>
    </location>
</feature>
<gene>
    <name evidence="12" type="primary">nhaA</name>
    <name evidence="14" type="ORF">LK09_03830</name>
</gene>
<evidence type="ECO:0000256" key="8">
    <source>
        <dbReference type="ARBA" id="ARBA00023053"/>
    </source>
</evidence>
<dbReference type="OrthoDB" id="117402at2"/>
<dbReference type="SUPFAM" id="SSF52833">
    <property type="entry name" value="Thioredoxin-like"/>
    <property type="match status" value="1"/>
</dbReference>
<dbReference type="EMBL" id="JTDK01000005">
    <property type="protein sequence ID" value="KHK99149.1"/>
    <property type="molecule type" value="Genomic_DNA"/>
</dbReference>
<evidence type="ECO:0000256" key="6">
    <source>
        <dbReference type="ARBA" id="ARBA00022692"/>
    </source>
</evidence>
<sequence length="626" mass="67247">MSEDRLASADSGFTAWSRAVAAQLSTFLRTEAGSSGVLIAAIVAALVWANASPATYAGLWSSTLSIAVGDVGISLELREWVSSGLMTLFFLVVGLEARREFDLGSLRRRRDFILPAIAGVVGMLLPVLIYLAVNATGGAMHGWGIAMSSDTALALGLLTLVARTMPERAKGFLLTLFIADDLVALVVIAVGYSTGFAVLPFALGVVAFAAYLVVRRFRTVVPFAWIFAVASWAAVLASGVDPLIVGLAIGLCTRASVPQRERLEDATARFREFREQPTFGSAVQVRDGLREAISHNERLESVFHPWSSYVIVPLFALANAGVALDAATLTHAYTSPICLGIIAGYVLGKPIAIAATTRIVSWASRGRLRAPVGWASVTGIGTIAGVGFTVSLLIAGLALHGPDLDAAKIGILTAIAVSTLITGAFFRIVALLPARRRARALLGEADELIDLAEEVDERRDHIRGPRDAAVTVVEYGDFECPYCGRAEPNVRALEAMSDLELRFVWRHLPITEVHPHAQRAAEAAEAAAAQGRFWEMHDRLLDHQDLLDEDDLAEHAGILGLDVERFRRDLRDGRYAARVARDVESADLSGVAGTPTFFVNGRRHYGAYDVEALRAAVLGAYQESLR</sequence>
<keyword evidence="11 12" id="KW-0739">Sodium transport</keyword>
<dbReference type="PANTHER" id="PTHR30341">
    <property type="entry name" value="SODIUM ION/PROTON ANTIPORTER NHAA-RELATED"/>
    <property type="match status" value="1"/>
</dbReference>
<dbReference type="PANTHER" id="PTHR30341:SF0">
    <property type="entry name" value="NA(+)_H(+) ANTIPORTER NHAA"/>
    <property type="match status" value="1"/>
</dbReference>
<dbReference type="Gene3D" id="3.40.30.10">
    <property type="entry name" value="Glutaredoxin"/>
    <property type="match status" value="1"/>
</dbReference>
<dbReference type="GO" id="GO:0006885">
    <property type="term" value="P:regulation of pH"/>
    <property type="evidence" value="ECO:0007669"/>
    <property type="project" value="InterPro"/>
</dbReference>
<dbReference type="Pfam" id="PF06965">
    <property type="entry name" value="Na_H_antiport_1"/>
    <property type="match status" value="1"/>
</dbReference>
<dbReference type="PROSITE" id="PS51352">
    <property type="entry name" value="THIOREDOXIN_2"/>
    <property type="match status" value="1"/>
</dbReference>
<keyword evidence="4 12" id="KW-0050">Antiport</keyword>
<feature type="transmembrane region" description="Helical" evidence="12">
    <location>
        <begin position="306"/>
        <end position="327"/>
    </location>
</feature>
<evidence type="ECO:0000256" key="9">
    <source>
        <dbReference type="ARBA" id="ARBA00023065"/>
    </source>
</evidence>
<dbReference type="InterPro" id="IPR036249">
    <property type="entry name" value="Thioredoxin-like_sf"/>
</dbReference>
<protein>
    <recommendedName>
        <fullName evidence="12">Na(+)/H(+) antiporter NhaA</fullName>
    </recommendedName>
    <alternativeName>
        <fullName evidence="12">Sodium/proton antiporter NhaA</fullName>
    </alternativeName>
</protein>
<keyword evidence="3 12" id="KW-0813">Transport</keyword>
<comment type="subcellular location">
    <subcellularLocation>
        <location evidence="1">Cell inner membrane</location>
        <topology evidence="1">Multi-pass membrane protein</topology>
    </subcellularLocation>
    <subcellularLocation>
        <location evidence="12">Cell membrane</location>
        <topology evidence="12">Multi-pass membrane protein</topology>
    </subcellularLocation>
</comment>
<dbReference type="STRING" id="1348253.LK09_03830"/>
<keyword evidence="8 12" id="KW-0915">Sodium</keyword>
<keyword evidence="7 12" id="KW-1133">Transmembrane helix</keyword>
<dbReference type="Gene3D" id="1.20.1530.10">
    <property type="entry name" value="Na+/H+ antiporter like domain"/>
    <property type="match status" value="1"/>
</dbReference>
<feature type="transmembrane region" description="Helical" evidence="12">
    <location>
        <begin position="409"/>
        <end position="432"/>
    </location>
</feature>
<dbReference type="InterPro" id="IPR023171">
    <property type="entry name" value="Na/H_antiporter_dom_sf"/>
</dbReference>
<keyword evidence="10 12" id="KW-0472">Membrane</keyword>
<comment type="catalytic activity">
    <reaction evidence="12">
        <text>Na(+)(in) + 2 H(+)(out) = Na(+)(out) + 2 H(+)(in)</text>
        <dbReference type="Rhea" id="RHEA:29251"/>
        <dbReference type="ChEBI" id="CHEBI:15378"/>
        <dbReference type="ChEBI" id="CHEBI:29101"/>
    </reaction>
</comment>
<dbReference type="Proteomes" id="UP000031030">
    <property type="component" value="Unassembled WGS sequence"/>
</dbReference>
<name>A0A0B2A6I5_9MICO</name>
<dbReference type="GO" id="GO:0005886">
    <property type="term" value="C:plasma membrane"/>
    <property type="evidence" value="ECO:0007669"/>
    <property type="project" value="UniProtKB-SubCell"/>
</dbReference>
<evidence type="ECO:0000256" key="2">
    <source>
        <dbReference type="ARBA" id="ARBA00007006"/>
    </source>
</evidence>
<keyword evidence="9 12" id="KW-0406">Ion transport</keyword>
<evidence type="ECO:0000313" key="14">
    <source>
        <dbReference type="EMBL" id="KHK99149.1"/>
    </source>
</evidence>
<evidence type="ECO:0000259" key="13">
    <source>
        <dbReference type="PROSITE" id="PS51352"/>
    </source>
</evidence>
<evidence type="ECO:0000313" key="15">
    <source>
        <dbReference type="Proteomes" id="UP000031030"/>
    </source>
</evidence>
<feature type="transmembrane region" description="Helical" evidence="12">
    <location>
        <begin position="372"/>
        <end position="397"/>
    </location>
</feature>
<reference evidence="14 15" key="1">
    <citation type="submission" date="2014-11" db="EMBL/GenBank/DDBJ databases">
        <title>Genome sequence of Microbacterium mangrovi MUSC 115(T).</title>
        <authorList>
            <person name="Lee L.-H."/>
        </authorList>
    </citation>
    <scope>NUCLEOTIDE SEQUENCE [LARGE SCALE GENOMIC DNA]</scope>
    <source>
        <strain evidence="14 15">MUSC 115</strain>
    </source>
</reference>
<comment type="function">
    <text evidence="12">Na(+)/H(+) antiporter that extrudes sodium in exchange for external protons.</text>
</comment>
<dbReference type="Pfam" id="PF13462">
    <property type="entry name" value="Thioredoxin_4"/>
    <property type="match status" value="1"/>
</dbReference>
<feature type="transmembrane region" description="Helical" evidence="12">
    <location>
        <begin position="333"/>
        <end position="360"/>
    </location>
</feature>
<dbReference type="RefSeq" id="WP_039396204.1">
    <property type="nucleotide sequence ID" value="NZ_JTDK01000005.1"/>
</dbReference>
<proteinExistence type="inferred from homology"/>
<feature type="transmembrane region" description="Helical" evidence="12">
    <location>
        <begin position="223"/>
        <end position="252"/>
    </location>
</feature>
<comment type="similarity">
    <text evidence="2">In the N-terminal section; belongs to the NhaA Na(+)/H(+) (TC 2.A.33) antiporter family.</text>
</comment>
<comment type="caution">
    <text evidence="14">The sequence shown here is derived from an EMBL/GenBank/DDBJ whole genome shotgun (WGS) entry which is preliminary data.</text>
</comment>
<dbReference type="InterPro" id="IPR004670">
    <property type="entry name" value="NhaA"/>
</dbReference>
<keyword evidence="5 12" id="KW-1003">Cell membrane</keyword>
<feature type="transmembrane region" description="Helical" evidence="12">
    <location>
        <begin position="182"/>
        <end position="211"/>
    </location>
</feature>
<dbReference type="GO" id="GO:0015385">
    <property type="term" value="F:sodium:proton antiporter activity"/>
    <property type="evidence" value="ECO:0007669"/>
    <property type="project" value="TreeGrafter"/>
</dbReference>
<organism evidence="14 15">
    <name type="scientific">Microbacterium mangrovi</name>
    <dbReference type="NCBI Taxonomy" id="1348253"/>
    <lineage>
        <taxon>Bacteria</taxon>
        <taxon>Bacillati</taxon>
        <taxon>Actinomycetota</taxon>
        <taxon>Actinomycetes</taxon>
        <taxon>Micrococcales</taxon>
        <taxon>Microbacteriaceae</taxon>
        <taxon>Microbacterium</taxon>
    </lineage>
</organism>
<evidence type="ECO:0000256" key="11">
    <source>
        <dbReference type="ARBA" id="ARBA00023201"/>
    </source>
</evidence>
<feature type="transmembrane region" description="Helical" evidence="12">
    <location>
        <begin position="37"/>
        <end position="60"/>
    </location>
</feature>
<evidence type="ECO:0000256" key="3">
    <source>
        <dbReference type="ARBA" id="ARBA00022448"/>
    </source>
</evidence>
<comment type="similarity">
    <text evidence="12">Belongs to the NhaA Na(+)/H(+) (TC 2.A.33) antiporter family.</text>
</comment>
<evidence type="ECO:0000256" key="1">
    <source>
        <dbReference type="ARBA" id="ARBA00004429"/>
    </source>
</evidence>
<dbReference type="AlphaFoldDB" id="A0A0B2A6I5"/>
<dbReference type="InterPro" id="IPR013766">
    <property type="entry name" value="Thioredoxin_domain"/>
</dbReference>